<dbReference type="Proteomes" id="UP000600101">
    <property type="component" value="Unassembled WGS sequence"/>
</dbReference>
<organism evidence="2 3">
    <name type="scientific">Siccirubricoccus deserti</name>
    <dbReference type="NCBI Taxonomy" id="2013562"/>
    <lineage>
        <taxon>Bacteria</taxon>
        <taxon>Pseudomonadati</taxon>
        <taxon>Pseudomonadota</taxon>
        <taxon>Alphaproteobacteria</taxon>
        <taxon>Acetobacterales</taxon>
        <taxon>Roseomonadaceae</taxon>
        <taxon>Siccirubricoccus</taxon>
    </lineage>
</organism>
<accession>A0A9X0UCX6</accession>
<keyword evidence="3" id="KW-1185">Reference proteome</keyword>
<proteinExistence type="predicted"/>
<feature type="domain" description="T6SS Phospholipase effector Tle1-like catalytic" evidence="1">
    <location>
        <begin position="3"/>
        <end position="298"/>
    </location>
</feature>
<dbReference type="InterPro" id="IPR018712">
    <property type="entry name" value="Tle1-like_cat"/>
</dbReference>
<dbReference type="PANTHER" id="PTHR33840">
    <property type="match status" value="1"/>
</dbReference>
<dbReference type="EMBL" id="JACOMF010000009">
    <property type="protein sequence ID" value="MBC4015759.1"/>
    <property type="molecule type" value="Genomic_DNA"/>
</dbReference>
<comment type="caution">
    <text evidence="2">The sequence shown here is derived from an EMBL/GenBank/DDBJ whole genome shotgun (WGS) entry which is preliminary data.</text>
</comment>
<evidence type="ECO:0000259" key="1">
    <source>
        <dbReference type="Pfam" id="PF09994"/>
    </source>
</evidence>
<protein>
    <submittedName>
        <fullName evidence="2">DUF2235 domain-containing protein</fullName>
    </submittedName>
</protein>
<gene>
    <name evidence="2" type="ORF">H7965_10515</name>
</gene>
<dbReference type="RefSeq" id="WP_186770527.1">
    <property type="nucleotide sequence ID" value="NZ_JACOMF010000009.1"/>
</dbReference>
<dbReference type="PANTHER" id="PTHR33840:SF1">
    <property type="entry name" value="TLE1 PHOSPHOLIPASE DOMAIN-CONTAINING PROTEIN"/>
    <property type="match status" value="1"/>
</dbReference>
<dbReference type="Pfam" id="PF09994">
    <property type="entry name" value="T6SS_Tle1-like_cat"/>
    <property type="match status" value="1"/>
</dbReference>
<dbReference type="AlphaFoldDB" id="A0A9X0UCX6"/>
<reference evidence="2" key="1">
    <citation type="submission" date="2020-08" db="EMBL/GenBank/DDBJ databases">
        <authorList>
            <person name="Hu Y."/>
            <person name="Nguyen S.V."/>
            <person name="Li F."/>
            <person name="Fanning S."/>
        </authorList>
    </citation>
    <scope>NUCLEOTIDE SEQUENCE</scope>
    <source>
        <strain evidence="2">SYSU D8009</strain>
    </source>
</reference>
<sequence length="391" mass="43553">MAKRIILCFDGTWNTPAEKFAGLRALHARFETLGARGDEALRRALDAIDPGPDAVETNVCRLYRSIRRLAPGEVAPDSMGQIKWYDAGVGTSWYDRLAGGTFGLGLSRNIREGYHFLAKHWEPGDEVYVFGFSRGAYTARSLVGMIRNCWLLPPGAIDGGPHEGTILDAYELYRTRDDSADSQHARAFRKQHGARSIHIKFLGVWDTVGALGIPVQSFDAFNRARYEFHDTELSAIVQNAYHAIAVDEHRKPYAPTLWDPKAKPSQTLEQRWFIGAHCDVGGGYEDRRLSDVTLAWMQAKAQGCGLVLHPEGVPRLRPEDAQAGIVADSFGAFLGGLFQLFQERHFRPVGTTPFGQEAVHPTVFERMRHDPGYRPGNKGLRDFETIADGMV</sequence>
<evidence type="ECO:0000313" key="2">
    <source>
        <dbReference type="EMBL" id="MBC4015759.1"/>
    </source>
</evidence>
<name>A0A9X0UCX6_9PROT</name>
<evidence type="ECO:0000313" key="3">
    <source>
        <dbReference type="Proteomes" id="UP000600101"/>
    </source>
</evidence>